<dbReference type="AlphaFoldDB" id="A0A502DEL6"/>
<proteinExistence type="predicted"/>
<dbReference type="Proteomes" id="UP000319212">
    <property type="component" value="Unassembled WGS sequence"/>
</dbReference>
<comment type="caution">
    <text evidence="1">The sequence shown here is derived from an EMBL/GenBank/DDBJ whole genome shotgun (WGS) entry which is preliminary data.</text>
</comment>
<dbReference type="EMBL" id="RCZI01000010">
    <property type="protein sequence ID" value="TPG23454.1"/>
    <property type="molecule type" value="Genomic_DNA"/>
</dbReference>
<evidence type="ECO:0000313" key="2">
    <source>
        <dbReference type="Proteomes" id="UP000319212"/>
    </source>
</evidence>
<gene>
    <name evidence="1" type="ORF">EAH82_20535</name>
</gene>
<reference evidence="1 2" key="1">
    <citation type="journal article" date="2019" name="Environ. Microbiol.">
        <title>Species interactions and distinct microbial communities in high Arctic permafrost affected cryosols are associated with the CH4 and CO2 gas fluxes.</title>
        <authorList>
            <person name="Altshuler I."/>
            <person name="Hamel J."/>
            <person name="Turney S."/>
            <person name="Magnuson E."/>
            <person name="Levesque R."/>
            <person name="Greer C."/>
            <person name="Whyte L.G."/>
        </authorList>
    </citation>
    <scope>NUCLEOTIDE SEQUENCE [LARGE SCALE GENOMIC DNA]</scope>
    <source>
        <strain evidence="1 2">S06.C</strain>
    </source>
</reference>
<evidence type="ECO:0000313" key="1">
    <source>
        <dbReference type="EMBL" id="TPG23454.1"/>
    </source>
</evidence>
<sequence length="81" mass="9146">MALGNLVVRACYRSTKQPATLRPIFAPLVFSNSINAGGLCLAPPEAWTARPLLEELKEKVRMLLAEDLYISGTPHRLRRWR</sequence>
<accession>A0A502DEL6</accession>
<organism evidence="1 2">
    <name type="scientific">Variovorax guangxiensis</name>
    <dbReference type="NCBI Taxonomy" id="1775474"/>
    <lineage>
        <taxon>Bacteria</taxon>
        <taxon>Pseudomonadati</taxon>
        <taxon>Pseudomonadota</taxon>
        <taxon>Betaproteobacteria</taxon>
        <taxon>Burkholderiales</taxon>
        <taxon>Comamonadaceae</taxon>
        <taxon>Variovorax</taxon>
    </lineage>
</organism>
<name>A0A502DEL6_9BURK</name>
<protein>
    <submittedName>
        <fullName evidence="1">Uncharacterized protein</fullName>
    </submittedName>
</protein>